<dbReference type="AlphaFoldDB" id="B1YET8"/>
<reference evidence="1 2" key="2">
    <citation type="journal article" date="2008" name="BMC Genomics">
        <title>Architecture of thermal adaptation in an Exiguobacterium sibiricum strain isolated from 3 million year old permafrost: a genome and transcriptome approach.</title>
        <authorList>
            <person name="Rodrigues D.F."/>
            <person name="Ivanova N."/>
            <person name="He Z."/>
            <person name="Huebner M."/>
            <person name="Zhou J."/>
            <person name="Tiedje J.M."/>
        </authorList>
    </citation>
    <scope>NUCLEOTIDE SEQUENCE [LARGE SCALE GENOMIC DNA]</scope>
    <source>
        <strain evidence="2">DSM 17290 / CIP 109462 / JCM 13490 / 255-15</strain>
    </source>
</reference>
<accession>B1YET8</accession>
<dbReference type="RefSeq" id="WP_012370117.1">
    <property type="nucleotide sequence ID" value="NC_010556.1"/>
</dbReference>
<dbReference type="STRING" id="262543.Exig_1217"/>
<protein>
    <submittedName>
        <fullName evidence="1">Uncharacterized protein</fullName>
    </submittedName>
</protein>
<keyword evidence="2" id="KW-1185">Reference proteome</keyword>
<gene>
    <name evidence="1" type="ordered locus">Exig_1217</name>
</gene>
<dbReference type="OrthoDB" id="9888120at2"/>
<proteinExistence type="predicted"/>
<dbReference type="KEGG" id="esi:Exig_1217"/>
<name>B1YET8_EXIS2</name>
<dbReference type="EMBL" id="CP001022">
    <property type="protein sequence ID" value="ACB60696.1"/>
    <property type="molecule type" value="Genomic_DNA"/>
</dbReference>
<evidence type="ECO:0000313" key="1">
    <source>
        <dbReference type="EMBL" id="ACB60696.1"/>
    </source>
</evidence>
<evidence type="ECO:0000313" key="2">
    <source>
        <dbReference type="Proteomes" id="UP000001681"/>
    </source>
</evidence>
<dbReference type="Proteomes" id="UP000001681">
    <property type="component" value="Chromosome"/>
</dbReference>
<organism evidence="1 2">
    <name type="scientific">Exiguobacterium sibiricum (strain DSM 17290 / CCUG 55495 / CIP 109462 / JCM 13490 / 255-15)</name>
    <dbReference type="NCBI Taxonomy" id="262543"/>
    <lineage>
        <taxon>Bacteria</taxon>
        <taxon>Bacillati</taxon>
        <taxon>Bacillota</taxon>
        <taxon>Bacilli</taxon>
        <taxon>Bacillales</taxon>
        <taxon>Bacillales Family XII. Incertae Sedis</taxon>
        <taxon>Exiguobacterium</taxon>
    </lineage>
</organism>
<sequence>MKFLSGSEFLTFIEKQFSKERYRIDSTYLTANSAKISIFQLDFSEEGIMDIEYLLFLPTLEKRIFIRGVRHPSNFQFFLKSFEPLDELVGPIRQLKN</sequence>
<dbReference type="HOGENOM" id="CLU_2342587_0_0_9"/>
<reference evidence="2" key="3">
    <citation type="submission" date="2008-04" db="EMBL/GenBank/DDBJ databases">
        <title>Complete sequence of chromosome of Exiguobacterium sibiricum 255-15.</title>
        <authorList>
            <consortium name="US DOE Joint Genome Institute"/>
            <person name="Copeland A."/>
            <person name="Lucas S."/>
            <person name="Lapidus A."/>
            <person name="Glavina del Rio T."/>
            <person name="Dalin E."/>
            <person name="Tice H."/>
            <person name="Bruce D."/>
            <person name="Goodwin L."/>
            <person name="Pitluck S."/>
            <person name="Kiss H."/>
            <person name="Chertkov O."/>
            <person name="Monk C."/>
            <person name="Brettin T."/>
            <person name="Detter J.C."/>
            <person name="Han C."/>
            <person name="Kuske C.R."/>
            <person name="Schmutz J."/>
            <person name="Larimer F."/>
            <person name="Land M."/>
            <person name="Hauser L."/>
            <person name="Kyrpides N."/>
            <person name="Mikhailova N."/>
            <person name="Vishnivetskaya T."/>
            <person name="Rodrigues D.F."/>
            <person name="Gilichinsky D."/>
            <person name="Tiedje J."/>
            <person name="Richardson P."/>
        </authorList>
    </citation>
    <scope>NUCLEOTIDE SEQUENCE [LARGE SCALE GENOMIC DNA]</scope>
    <source>
        <strain evidence="2">DSM 17290 / CIP 109462 / JCM 13490 / 255-15</strain>
    </source>
</reference>
<reference evidence="1 2" key="1">
    <citation type="journal article" date="2006" name="Extremophiles">
        <title>Characterization of Exiguobacterium isolates from the Siberian permafrost. Description of Exiguobacterium sibiricum sp. nov.</title>
        <authorList>
            <person name="Rodrigues D.F."/>
            <person name="Goris J."/>
            <person name="Vishnivetskaya T."/>
            <person name="Gilichinsky D."/>
            <person name="Thomashow M.F."/>
            <person name="Tiedje J.M."/>
        </authorList>
    </citation>
    <scope>NUCLEOTIDE SEQUENCE [LARGE SCALE GENOMIC DNA]</scope>
    <source>
        <strain evidence="2">DSM 17290 / CIP 109462 / JCM 13490 / 255-15</strain>
    </source>
</reference>